<dbReference type="PATRIC" id="fig|1299334.3.peg.4465"/>
<dbReference type="Gene3D" id="3.40.50.720">
    <property type="entry name" value="NAD(P)-binding Rossmann-like Domain"/>
    <property type="match status" value="1"/>
</dbReference>
<gene>
    <name evidence="1" type="ORF">I553_6305</name>
</gene>
<sequence>MSSPTKVGKDAAELAGLDTPAGVTATDDLEALLATRPDCAVYCAMGDNRTPEAIKDCRHILAAGVNVVGSAPVVLQYPWQLMPDKYIKQVEDAAQQGNSSIFITGVDPGFANDLIPFTLAGTCQSIEQLRCMEIADYATYDGATVMFEVMGFGKPLDNIPILLQPGVLSIAWGTSIRQLAAGLGVELDDITETVEREPARTHSTSRQGTCRKAAWRRCASRFAASSTATRR</sequence>
<protein>
    <submittedName>
        <fullName evidence="1">Putative dihydrodipicolinate reductase</fullName>
    </submittedName>
</protein>
<reference evidence="1" key="1">
    <citation type="submission" date="2014-01" db="EMBL/GenBank/DDBJ databases">
        <authorList>
            <person name="Brown-Elliot B."/>
            <person name="Wallace R."/>
            <person name="Lenaerts A."/>
            <person name="Ordway D."/>
            <person name="DeGroote M.A."/>
            <person name="Parker T."/>
            <person name="Sizemore C."/>
            <person name="Tallon L.J."/>
            <person name="Sadzewicz L.K."/>
            <person name="Sengamalay N."/>
            <person name="Fraser C.M."/>
            <person name="Hine E."/>
            <person name="Shefchek K.A."/>
            <person name="Das S.P."/>
            <person name="Tettelin H."/>
        </authorList>
    </citation>
    <scope>NUCLEOTIDE SEQUENCE [LARGE SCALE GENOMIC DNA]</scope>
    <source>
        <strain evidence="1">4042</strain>
    </source>
</reference>
<proteinExistence type="predicted"/>
<organism evidence="1">
    <name type="scientific">Mycobacterium xenopi 4042</name>
    <dbReference type="NCBI Taxonomy" id="1299334"/>
    <lineage>
        <taxon>Bacteria</taxon>
        <taxon>Bacillati</taxon>
        <taxon>Actinomycetota</taxon>
        <taxon>Actinomycetes</taxon>
        <taxon>Mycobacteriales</taxon>
        <taxon>Mycobacteriaceae</taxon>
        <taxon>Mycobacterium</taxon>
    </lineage>
</organism>
<comment type="caution">
    <text evidence="1">The sequence shown here is derived from an EMBL/GenBank/DDBJ whole genome shotgun (WGS) entry which is preliminary data.</text>
</comment>
<evidence type="ECO:0000313" key="1">
    <source>
        <dbReference type="EMBL" id="EUA42445.1"/>
    </source>
</evidence>
<name>X8BHA1_MYCXE</name>
<dbReference type="AlphaFoldDB" id="X8BHA1"/>
<accession>X8BHA1</accession>
<dbReference type="EMBL" id="JAOB01000042">
    <property type="protein sequence ID" value="EUA42445.1"/>
    <property type="molecule type" value="Genomic_DNA"/>
</dbReference>